<comment type="caution">
    <text evidence="1">The sequence shown here is derived from an EMBL/GenBank/DDBJ whole genome shotgun (WGS) entry which is preliminary data.</text>
</comment>
<protein>
    <submittedName>
        <fullName evidence="1">Uncharacterized protein</fullName>
    </submittedName>
</protein>
<evidence type="ECO:0000313" key="2">
    <source>
        <dbReference type="Proteomes" id="UP000078046"/>
    </source>
</evidence>
<accession>A0A177ANH4</accession>
<name>A0A177ANH4_9BILA</name>
<evidence type="ECO:0000313" key="1">
    <source>
        <dbReference type="EMBL" id="OAF63607.1"/>
    </source>
</evidence>
<keyword evidence="2" id="KW-1185">Reference proteome</keyword>
<dbReference type="EMBL" id="LWCA01003031">
    <property type="protein sequence ID" value="OAF63607.1"/>
    <property type="molecule type" value="Genomic_DNA"/>
</dbReference>
<sequence length="73" mass="8634">MKTELWYKVDKYVQEYVKPVVCSMAEAEGHKIQSLDVLEKQIHTYKNSDLNDDDSDVENINAYSEMYDFFSIM</sequence>
<dbReference type="Proteomes" id="UP000078046">
    <property type="component" value="Unassembled WGS sequence"/>
</dbReference>
<proteinExistence type="predicted"/>
<reference evidence="1 2" key="1">
    <citation type="submission" date="2016-04" db="EMBL/GenBank/DDBJ databases">
        <title>The genome of Intoshia linei affirms orthonectids as highly simplified spiralians.</title>
        <authorList>
            <person name="Mikhailov K.V."/>
            <person name="Slusarev G.S."/>
            <person name="Nikitin M.A."/>
            <person name="Logacheva M.D."/>
            <person name="Penin A."/>
            <person name="Aleoshin V."/>
            <person name="Panchin Y.V."/>
        </authorList>
    </citation>
    <scope>NUCLEOTIDE SEQUENCE [LARGE SCALE GENOMIC DNA]</scope>
    <source>
        <strain evidence="1">Intl2013</strain>
        <tissue evidence="1">Whole animal</tissue>
    </source>
</reference>
<dbReference type="OrthoDB" id="10031925at2759"/>
<dbReference type="AlphaFoldDB" id="A0A177ANH4"/>
<gene>
    <name evidence="1" type="ORF">A3Q56_08687</name>
</gene>
<organism evidence="1 2">
    <name type="scientific">Intoshia linei</name>
    <dbReference type="NCBI Taxonomy" id="1819745"/>
    <lineage>
        <taxon>Eukaryota</taxon>
        <taxon>Metazoa</taxon>
        <taxon>Spiralia</taxon>
        <taxon>Lophotrochozoa</taxon>
        <taxon>Mesozoa</taxon>
        <taxon>Orthonectida</taxon>
        <taxon>Rhopaluridae</taxon>
        <taxon>Intoshia</taxon>
    </lineage>
</organism>